<keyword evidence="2" id="KW-0378">Hydrolase</keyword>
<keyword evidence="5" id="KW-1185">Reference proteome</keyword>
<dbReference type="EMBL" id="KP752043">
    <property type="protein sequence ID" value="AKC91743.1"/>
    <property type="molecule type" value="Genomic_DNA"/>
</dbReference>
<comment type="catalytic activity">
    <reaction evidence="3">
        <text>2',3'-cGAMP + H2O = Gp(2'-5')Ap(3') + H(+)</text>
        <dbReference type="Rhea" id="RHEA:59472"/>
        <dbReference type="ChEBI" id="CHEBI:15377"/>
        <dbReference type="ChEBI" id="CHEBI:15378"/>
        <dbReference type="ChEBI" id="CHEBI:143093"/>
        <dbReference type="ChEBI" id="CHEBI:143098"/>
    </reaction>
    <physiologicalReaction direction="left-to-right" evidence="3">
        <dbReference type="Rhea" id="RHEA:59473"/>
    </physiologicalReaction>
</comment>
<keyword evidence="1" id="KW-0540">Nuclease</keyword>
<evidence type="ECO:0000256" key="3">
    <source>
        <dbReference type="ARBA" id="ARBA00023932"/>
    </source>
</evidence>
<dbReference type="GO" id="GO:0016787">
    <property type="term" value="F:hydrolase activity"/>
    <property type="evidence" value="ECO:0007669"/>
    <property type="project" value="UniProtKB-KW"/>
</dbReference>
<evidence type="ECO:0000256" key="1">
    <source>
        <dbReference type="ARBA" id="ARBA00022722"/>
    </source>
</evidence>
<dbReference type="Pfam" id="PF04766">
    <property type="entry name" value="Baculo_p26"/>
    <property type="match status" value="1"/>
</dbReference>
<protein>
    <submittedName>
        <fullName evidence="4">p26</fullName>
    </submittedName>
</protein>
<evidence type="ECO:0000256" key="2">
    <source>
        <dbReference type="ARBA" id="ARBA00022801"/>
    </source>
</evidence>
<reference evidence="4 5" key="1">
    <citation type="journal article" date="2015" name="Genome Announc.">
        <title>Genome Sequence of an Alphabaculovirus Isolated from the Oak Looper, Lambdina fiscellaria, Contains a Putative 2-Kilobase-Pair Transposable Element Encoding a Transposase and a FLYWCH Domain-Containing Protein.</title>
        <authorList>
            <person name="Rohrmann G.F."/>
            <person name="Erlandson M.A."/>
            <person name="Theilmann D.A."/>
        </authorList>
    </citation>
    <scope>NUCLEOTIDE SEQUENCE [LARGE SCALE GENOMIC DNA]</scope>
    <source>
        <strain evidence="4">GR15</strain>
    </source>
</reference>
<dbReference type="Proteomes" id="UP000201190">
    <property type="component" value="Segment"/>
</dbReference>
<dbReference type="RefSeq" id="YP_009133326.1">
    <property type="nucleotide sequence ID" value="NC_026922.1"/>
</dbReference>
<dbReference type="InterPro" id="IPR006853">
    <property type="entry name" value="Poxin_vir"/>
</dbReference>
<accession>A0A0E3Z7H5</accession>
<name>A0A0E3Z7H5_9ABAC</name>
<dbReference type="OrthoDB" id="7755at10239"/>
<evidence type="ECO:0000313" key="4">
    <source>
        <dbReference type="EMBL" id="AKC91743.1"/>
    </source>
</evidence>
<proteinExistence type="predicted"/>
<organism evidence="4 5">
    <name type="scientific">Lambdina fiscellaria nucleopolyhedrovirus</name>
    <dbReference type="NCBI Taxonomy" id="1642929"/>
    <lineage>
        <taxon>Viruses</taxon>
        <taxon>Viruses incertae sedis</taxon>
        <taxon>Naldaviricetes</taxon>
        <taxon>Lefavirales</taxon>
        <taxon>Baculoviridae</taxon>
        <taxon>Alphabaculovirus</taxon>
        <taxon>Alphabaculovirus lafiscellariae</taxon>
    </lineage>
</organism>
<evidence type="ECO:0000313" key="5">
    <source>
        <dbReference type="Proteomes" id="UP000201190"/>
    </source>
</evidence>
<dbReference type="GeneID" id="24170947"/>
<dbReference type="GO" id="GO:0004518">
    <property type="term" value="F:nuclease activity"/>
    <property type="evidence" value="ECO:0007669"/>
    <property type="project" value="UniProtKB-KW"/>
</dbReference>
<dbReference type="KEGG" id="vg:24170947"/>
<sequence length="134" mass="15540">MRIFLQSLFFFFIIHHCTVAAFYENDDYDDDNFEDDNVNDKNFNASYINRGQNKKATIFAYRVHGVECEANFEKRIFRVLKIHNRTVTMQTFAPQSSTTGHESLNTLHHYPGVATEVVFPPIASTDTVLDHFGR</sequence>